<dbReference type="GO" id="GO:0005829">
    <property type="term" value="C:cytosol"/>
    <property type="evidence" value="ECO:0007669"/>
    <property type="project" value="TreeGrafter"/>
</dbReference>
<comment type="catalytic activity">
    <reaction evidence="11">
        <text>L-threonyl-[protein] + ATP = O-phospho-L-threonyl-[protein] + ADP + H(+)</text>
        <dbReference type="Rhea" id="RHEA:46608"/>
        <dbReference type="Rhea" id="RHEA-COMP:11060"/>
        <dbReference type="Rhea" id="RHEA-COMP:11605"/>
        <dbReference type="ChEBI" id="CHEBI:15378"/>
        <dbReference type="ChEBI" id="CHEBI:30013"/>
        <dbReference type="ChEBI" id="CHEBI:30616"/>
        <dbReference type="ChEBI" id="CHEBI:61977"/>
        <dbReference type="ChEBI" id="CHEBI:456216"/>
        <dbReference type="EC" id="2.7.11.1"/>
    </reaction>
</comment>
<dbReference type="GO" id="GO:0005634">
    <property type="term" value="C:nucleus"/>
    <property type="evidence" value="ECO:0007669"/>
    <property type="project" value="TreeGrafter"/>
</dbReference>
<evidence type="ECO:0000256" key="12">
    <source>
        <dbReference type="ARBA" id="ARBA00048679"/>
    </source>
</evidence>
<comment type="caution">
    <text evidence="17">The sequence shown here is derived from an EMBL/GenBank/DDBJ whole genome shotgun (WGS) entry which is preliminary data.</text>
</comment>
<evidence type="ECO:0000256" key="8">
    <source>
        <dbReference type="ARBA" id="ARBA00022777"/>
    </source>
</evidence>
<comment type="catalytic activity">
    <reaction evidence="12">
        <text>L-seryl-[protein] + ATP = O-phospho-L-seryl-[protein] + ADP + H(+)</text>
        <dbReference type="Rhea" id="RHEA:17989"/>
        <dbReference type="Rhea" id="RHEA-COMP:9863"/>
        <dbReference type="Rhea" id="RHEA-COMP:11604"/>
        <dbReference type="ChEBI" id="CHEBI:15378"/>
        <dbReference type="ChEBI" id="CHEBI:29999"/>
        <dbReference type="ChEBI" id="CHEBI:30616"/>
        <dbReference type="ChEBI" id="CHEBI:83421"/>
        <dbReference type="ChEBI" id="CHEBI:456216"/>
        <dbReference type="EC" id="2.7.11.1"/>
    </reaction>
</comment>
<dbReference type="Gene3D" id="1.10.510.10">
    <property type="entry name" value="Transferase(Phosphotransferase) domain 1"/>
    <property type="match status" value="1"/>
</dbReference>
<evidence type="ECO:0000313" key="17">
    <source>
        <dbReference type="EMBL" id="OJD23697.1"/>
    </source>
</evidence>
<keyword evidence="18" id="KW-1185">Reference proteome</keyword>
<keyword evidence="10" id="KW-0460">Magnesium</keyword>
<dbReference type="SUPFAM" id="SSF46785">
    <property type="entry name" value="Winged helix' DNA-binding domain"/>
    <property type="match status" value="1"/>
</dbReference>
<evidence type="ECO:0000256" key="5">
    <source>
        <dbReference type="ARBA" id="ARBA00022679"/>
    </source>
</evidence>
<evidence type="ECO:0000256" key="9">
    <source>
        <dbReference type="ARBA" id="ARBA00022840"/>
    </source>
</evidence>
<evidence type="ECO:0000256" key="1">
    <source>
        <dbReference type="ARBA" id="ARBA00001946"/>
    </source>
</evidence>
<proteinExistence type="inferred from homology"/>
<feature type="compositionally biased region" description="Basic and acidic residues" evidence="15">
    <location>
        <begin position="414"/>
        <end position="427"/>
    </location>
</feature>
<accession>A0A1J9Q597</accession>
<keyword evidence="4" id="KW-0723">Serine/threonine-protein kinase</keyword>
<sequence length="449" mass="50186">MKLDPKAMRYLAAEDFRTLAAVEMGSRNHEVVPTPLIVQLSGLRGGSVVHKYISNLAKINLIARVKNARYDGYRLTYGGLDYLALNSHQKQKSIYSVGNQIGVGKESDIIVVANSDGTQRILKIHRLGRISFRTVKTNRDYLRHRSSASWMYMSRLAAMKEFAFMKALHDHGFPVPEPIAQNRHTIVMSLIDAFPLRQISSVPDPGRLYSELMEMILRLAGVGLIHGDFNEFNILIKEEVMGSEVAKEKRKEGDDGAEEGENLNLIPILIDFPQMVSVDHPNAEMYFDRDVHCIKRYFQRRFGFVSDEKGPFFKNAKKLVGTKKGGTRLDVEVEASGFSRKMARELEAYMKEMGVVGGGDGSGGRDDLRPDEEGDEDEDDEEDEEESEAEEGNEDDGVSLGTEVDAFGNTIQKKPKETEVEQSKSSESESTQGLDIGQLRISDTQPQAA</sequence>
<evidence type="ECO:0000256" key="6">
    <source>
        <dbReference type="ARBA" id="ARBA00022723"/>
    </source>
</evidence>
<protein>
    <recommendedName>
        <fullName evidence="13">Serine/threonine-protein kinase RIO2</fullName>
        <ecNumber evidence="3">2.7.11.1</ecNumber>
    </recommendedName>
    <alternativeName>
        <fullName evidence="14">Serine/threonine-protein kinase rio2</fullName>
    </alternativeName>
</protein>
<dbReference type="OrthoDB" id="10258631at2759"/>
<keyword evidence="9" id="KW-0067">ATP-binding</keyword>
<keyword evidence="5" id="KW-0808">Transferase</keyword>
<keyword evidence="8 17" id="KW-0418">Kinase</keyword>
<dbReference type="Gene3D" id="3.30.200.20">
    <property type="entry name" value="Phosphorylase Kinase, domain 1"/>
    <property type="match status" value="1"/>
</dbReference>
<evidence type="ECO:0000259" key="16">
    <source>
        <dbReference type="SMART" id="SM00090"/>
    </source>
</evidence>
<comment type="similarity">
    <text evidence="2">Belongs to the protein kinase superfamily. RIO-type Ser/Thr kinase family.</text>
</comment>
<feature type="region of interest" description="Disordered" evidence="15">
    <location>
        <begin position="354"/>
        <end position="449"/>
    </location>
</feature>
<reference evidence="17 18" key="1">
    <citation type="submission" date="2015-08" db="EMBL/GenBank/DDBJ databases">
        <title>Emmonsia species relationships and genome sequence.</title>
        <authorList>
            <person name="Cuomo C.A."/>
            <person name="Schwartz I.S."/>
            <person name="Kenyon C."/>
            <person name="De Hoog G.S."/>
            <person name="Govender N.P."/>
            <person name="Botha A."/>
            <person name="Moreno L."/>
            <person name="De Vries M."/>
            <person name="Munoz J.F."/>
            <person name="Stielow J.B."/>
        </authorList>
    </citation>
    <scope>NUCLEOTIDE SEQUENCE [LARGE SCALE GENOMIC DNA]</scope>
    <source>
        <strain evidence="17 18">EI222</strain>
    </source>
</reference>
<dbReference type="InterPro" id="IPR000687">
    <property type="entry name" value="RIO_kinase"/>
</dbReference>
<dbReference type="Proteomes" id="UP000242791">
    <property type="component" value="Unassembled WGS sequence"/>
</dbReference>
<dbReference type="PANTHER" id="PTHR45852">
    <property type="entry name" value="SER/THR-PROTEIN KINASE RIO2"/>
    <property type="match status" value="1"/>
</dbReference>
<evidence type="ECO:0000256" key="14">
    <source>
        <dbReference type="ARBA" id="ARBA00068837"/>
    </source>
</evidence>
<dbReference type="PANTHER" id="PTHR45852:SF1">
    <property type="entry name" value="SERINE_THREONINE-PROTEIN KINASE RIO2"/>
    <property type="match status" value="1"/>
</dbReference>
<dbReference type="Pfam" id="PF01163">
    <property type="entry name" value="RIO1"/>
    <property type="match status" value="2"/>
</dbReference>
<dbReference type="Gene3D" id="1.10.10.10">
    <property type="entry name" value="Winged helix-like DNA-binding domain superfamily/Winged helix DNA-binding domain"/>
    <property type="match status" value="1"/>
</dbReference>
<evidence type="ECO:0000256" key="4">
    <source>
        <dbReference type="ARBA" id="ARBA00022527"/>
    </source>
</evidence>
<dbReference type="VEuPathDB" id="FungiDB:ACJ73_04947"/>
<dbReference type="InterPro" id="IPR036388">
    <property type="entry name" value="WH-like_DNA-bd_sf"/>
</dbReference>
<keyword evidence="6" id="KW-0479">Metal-binding</keyword>
<evidence type="ECO:0000313" key="18">
    <source>
        <dbReference type="Proteomes" id="UP000242791"/>
    </source>
</evidence>
<organism evidence="17 18">
    <name type="scientific">Blastomyces percursus</name>
    <dbReference type="NCBI Taxonomy" id="1658174"/>
    <lineage>
        <taxon>Eukaryota</taxon>
        <taxon>Fungi</taxon>
        <taxon>Dikarya</taxon>
        <taxon>Ascomycota</taxon>
        <taxon>Pezizomycotina</taxon>
        <taxon>Eurotiomycetes</taxon>
        <taxon>Eurotiomycetidae</taxon>
        <taxon>Onygenales</taxon>
        <taxon>Ajellomycetaceae</taxon>
        <taxon>Blastomyces</taxon>
    </lineage>
</organism>
<dbReference type="PROSITE" id="PS01245">
    <property type="entry name" value="RIO1"/>
    <property type="match status" value="1"/>
</dbReference>
<evidence type="ECO:0000256" key="7">
    <source>
        <dbReference type="ARBA" id="ARBA00022741"/>
    </source>
</evidence>
<dbReference type="FunFam" id="1.10.10.10:FF:000053">
    <property type="entry name" value="Serine/threonine-protein kinase RIO2"/>
    <property type="match status" value="1"/>
</dbReference>
<dbReference type="InterPro" id="IPR015285">
    <property type="entry name" value="RIO2_wHTH_N"/>
</dbReference>
<dbReference type="GO" id="GO:0005524">
    <property type="term" value="F:ATP binding"/>
    <property type="evidence" value="ECO:0007669"/>
    <property type="project" value="UniProtKB-KW"/>
</dbReference>
<dbReference type="InterPro" id="IPR036390">
    <property type="entry name" value="WH_DNA-bd_sf"/>
</dbReference>
<dbReference type="CDD" id="cd05144">
    <property type="entry name" value="RIO2_C"/>
    <property type="match status" value="1"/>
</dbReference>
<evidence type="ECO:0000256" key="15">
    <source>
        <dbReference type="SAM" id="MobiDB-lite"/>
    </source>
</evidence>
<name>A0A1J9Q597_9EURO</name>
<evidence type="ECO:0000256" key="3">
    <source>
        <dbReference type="ARBA" id="ARBA00012513"/>
    </source>
</evidence>
<comment type="cofactor">
    <cofactor evidence="1">
        <name>Mg(2+)</name>
        <dbReference type="ChEBI" id="CHEBI:18420"/>
    </cofactor>
</comment>
<evidence type="ECO:0000256" key="10">
    <source>
        <dbReference type="ARBA" id="ARBA00022842"/>
    </source>
</evidence>
<dbReference type="GO" id="GO:0004674">
    <property type="term" value="F:protein serine/threonine kinase activity"/>
    <property type="evidence" value="ECO:0007669"/>
    <property type="project" value="UniProtKB-KW"/>
</dbReference>
<dbReference type="GO" id="GO:0030490">
    <property type="term" value="P:maturation of SSU-rRNA"/>
    <property type="evidence" value="ECO:0007669"/>
    <property type="project" value="TreeGrafter"/>
</dbReference>
<dbReference type="AlphaFoldDB" id="A0A1J9Q597"/>
<dbReference type="InterPro" id="IPR018935">
    <property type="entry name" value="RIO_kinase_CS"/>
</dbReference>
<dbReference type="FunFam" id="1.10.510.10:FF:000566">
    <property type="entry name" value="Serine/threonine-protein kinase rio2"/>
    <property type="match status" value="1"/>
</dbReference>
<dbReference type="SUPFAM" id="SSF56112">
    <property type="entry name" value="Protein kinase-like (PK-like)"/>
    <property type="match status" value="1"/>
</dbReference>
<keyword evidence="7" id="KW-0547">Nucleotide-binding</keyword>
<dbReference type="SMART" id="SM00090">
    <property type="entry name" value="RIO"/>
    <property type="match status" value="1"/>
</dbReference>
<dbReference type="FunFam" id="3.30.200.20:FF:000052">
    <property type="entry name" value="Serine/threonine-protein kinase RIO2"/>
    <property type="match status" value="1"/>
</dbReference>
<feature type="domain" description="RIO kinase" evidence="16">
    <location>
        <begin position="66"/>
        <end position="321"/>
    </location>
</feature>
<dbReference type="EC" id="2.7.11.1" evidence="3"/>
<dbReference type="Pfam" id="PF09202">
    <property type="entry name" value="Rio2_N"/>
    <property type="match status" value="1"/>
</dbReference>
<evidence type="ECO:0000256" key="13">
    <source>
        <dbReference type="ARBA" id="ARBA00068353"/>
    </source>
</evidence>
<evidence type="ECO:0000256" key="2">
    <source>
        <dbReference type="ARBA" id="ARBA00009196"/>
    </source>
</evidence>
<dbReference type="InterPro" id="IPR030484">
    <property type="entry name" value="Rio2"/>
</dbReference>
<dbReference type="GO" id="GO:0046872">
    <property type="term" value="F:metal ion binding"/>
    <property type="evidence" value="ECO:0007669"/>
    <property type="project" value="UniProtKB-KW"/>
</dbReference>
<dbReference type="STRING" id="1658174.A0A1J9Q597"/>
<dbReference type="GO" id="GO:0030688">
    <property type="term" value="C:preribosome, small subunit precursor"/>
    <property type="evidence" value="ECO:0007669"/>
    <property type="project" value="TreeGrafter"/>
</dbReference>
<dbReference type="InterPro" id="IPR018934">
    <property type="entry name" value="RIO_dom"/>
</dbReference>
<evidence type="ECO:0000256" key="11">
    <source>
        <dbReference type="ARBA" id="ARBA00047899"/>
    </source>
</evidence>
<dbReference type="EMBL" id="LGTZ01000728">
    <property type="protein sequence ID" value="OJD23697.1"/>
    <property type="molecule type" value="Genomic_DNA"/>
</dbReference>
<gene>
    <name evidence="17" type="ORF">ACJ73_04947</name>
</gene>
<dbReference type="InterPro" id="IPR011009">
    <property type="entry name" value="Kinase-like_dom_sf"/>
</dbReference>
<feature type="compositionally biased region" description="Acidic residues" evidence="15">
    <location>
        <begin position="369"/>
        <end position="397"/>
    </location>
</feature>